<evidence type="ECO:0000256" key="1">
    <source>
        <dbReference type="SAM" id="Phobius"/>
    </source>
</evidence>
<dbReference type="Proteomes" id="UP000001818">
    <property type="component" value="Chromosome"/>
</dbReference>
<organism evidence="2 3">
    <name type="scientific">Rhodopseudomonas palustris (strain BisB5)</name>
    <dbReference type="NCBI Taxonomy" id="316057"/>
    <lineage>
        <taxon>Bacteria</taxon>
        <taxon>Pseudomonadati</taxon>
        <taxon>Pseudomonadota</taxon>
        <taxon>Alphaproteobacteria</taxon>
        <taxon>Hyphomicrobiales</taxon>
        <taxon>Nitrobacteraceae</taxon>
        <taxon>Rhodopseudomonas</taxon>
    </lineage>
</organism>
<reference evidence="2 3" key="1">
    <citation type="submission" date="2006-03" db="EMBL/GenBank/DDBJ databases">
        <title>Complete sequence of Rhodopseudomonas palustris BisB5.</title>
        <authorList>
            <consortium name="US DOE Joint Genome Institute"/>
            <person name="Copeland A."/>
            <person name="Lucas S."/>
            <person name="Lapidus A."/>
            <person name="Barry K."/>
            <person name="Detter J.C."/>
            <person name="Glavina del Rio T."/>
            <person name="Hammon N."/>
            <person name="Israni S."/>
            <person name="Dalin E."/>
            <person name="Tice H."/>
            <person name="Pitluck S."/>
            <person name="Chain P."/>
            <person name="Malfatti S."/>
            <person name="Shin M."/>
            <person name="Vergez L."/>
            <person name="Schmutz J."/>
            <person name="Larimer F."/>
            <person name="Land M."/>
            <person name="Hauser L."/>
            <person name="Pelletier D.A."/>
            <person name="Kyrpides N."/>
            <person name="Lykidis A."/>
            <person name="Oda Y."/>
            <person name="Harwood C.S."/>
            <person name="Richardson P."/>
        </authorList>
    </citation>
    <scope>NUCLEOTIDE SEQUENCE [LARGE SCALE GENOMIC DNA]</scope>
    <source>
        <strain evidence="2 3">BisB5</strain>
    </source>
</reference>
<evidence type="ECO:0000313" key="3">
    <source>
        <dbReference type="Proteomes" id="UP000001818"/>
    </source>
</evidence>
<feature type="transmembrane region" description="Helical" evidence="1">
    <location>
        <begin position="85"/>
        <end position="107"/>
    </location>
</feature>
<dbReference type="KEGG" id="rpd:RPD_3922"/>
<sequence>MIGSARQCFQQPRRLASAKNCEADPSPLSRIKDRCKSSLQRTRNQHQRHLIGWRRCSELRDRRGQRRPMWNKLIDWILAFKDRRWVVAAAAATSFAGLLIAIVTWLIEKPPALIDAMTRVELPMSYPNETWTRIRASELHRLSGRWCYQGRFSGLEVTLVVNDGEVVKNGKPLLPYISNQGLIRLVDQSTGKSDFIQHAAAQPYEMRTFSRYVSDGQIKSWANALALNCERCMVKHDQIGGSYECR</sequence>
<dbReference type="EMBL" id="CP000283">
    <property type="protein sequence ID" value="ABE41143.1"/>
    <property type="molecule type" value="Genomic_DNA"/>
</dbReference>
<protein>
    <submittedName>
        <fullName evidence="2">Uncharacterized protein</fullName>
    </submittedName>
</protein>
<keyword evidence="1" id="KW-0472">Membrane</keyword>
<dbReference type="HOGENOM" id="CLU_1128364_0_0_5"/>
<gene>
    <name evidence="2" type="ordered locus">RPD_3922</name>
</gene>
<proteinExistence type="predicted"/>
<accession>Q131U6</accession>
<keyword evidence="1" id="KW-1133">Transmembrane helix</keyword>
<evidence type="ECO:0000313" key="2">
    <source>
        <dbReference type="EMBL" id="ABE41143.1"/>
    </source>
</evidence>
<keyword evidence="1" id="KW-0812">Transmembrane</keyword>
<name>Q131U6_RHOPS</name>
<dbReference type="AlphaFoldDB" id="Q131U6"/>